<dbReference type="OrthoDB" id="531564at2759"/>
<dbReference type="GO" id="GO:0045271">
    <property type="term" value="C:respiratory chain complex I"/>
    <property type="evidence" value="ECO:0007669"/>
    <property type="project" value="InterPro"/>
</dbReference>
<evidence type="ECO:0000313" key="2">
    <source>
        <dbReference type="EMBL" id="KAJ5081028.1"/>
    </source>
</evidence>
<name>A0A9W9JT18_9EURO</name>
<comment type="caution">
    <text evidence="2">The sequence shown here is derived from an EMBL/GenBank/DDBJ whole genome shotgun (WGS) entry which is preliminary data.</text>
</comment>
<proteinExistence type="predicted"/>
<gene>
    <name evidence="2" type="ORF">N7456_013738</name>
</gene>
<keyword evidence="1" id="KW-0812">Transmembrane</keyword>
<evidence type="ECO:0000313" key="3">
    <source>
        <dbReference type="Proteomes" id="UP001149165"/>
    </source>
</evidence>
<sequence>MAGNSHHPVHIHAARPLYRFTATALGASMWFFLMYRAKKDGPALLGWKHPWDH</sequence>
<dbReference type="AlphaFoldDB" id="A0A9W9JT18"/>
<protein>
    <recommendedName>
        <fullName evidence="4">NADH dehydrogenase [ubiquinone] 1 beta subcomplex subunit 2</fullName>
    </recommendedName>
</protein>
<feature type="transmembrane region" description="Helical" evidence="1">
    <location>
        <begin position="17"/>
        <end position="35"/>
    </location>
</feature>
<reference evidence="2" key="2">
    <citation type="journal article" date="2023" name="IMA Fungus">
        <title>Comparative genomic study of the Penicillium genus elucidates a diverse pangenome and 15 lateral gene transfer events.</title>
        <authorList>
            <person name="Petersen C."/>
            <person name="Sorensen T."/>
            <person name="Nielsen M.R."/>
            <person name="Sondergaard T.E."/>
            <person name="Sorensen J.L."/>
            <person name="Fitzpatrick D.A."/>
            <person name="Frisvad J.C."/>
            <person name="Nielsen K.L."/>
        </authorList>
    </citation>
    <scope>NUCLEOTIDE SEQUENCE</scope>
    <source>
        <strain evidence="2">IBT 30069</strain>
    </source>
</reference>
<keyword evidence="3" id="KW-1185">Reference proteome</keyword>
<dbReference type="Proteomes" id="UP001149165">
    <property type="component" value="Unassembled WGS sequence"/>
</dbReference>
<organism evidence="2 3">
    <name type="scientific">Penicillium angulare</name>
    <dbReference type="NCBI Taxonomy" id="116970"/>
    <lineage>
        <taxon>Eukaryota</taxon>
        <taxon>Fungi</taxon>
        <taxon>Dikarya</taxon>
        <taxon>Ascomycota</taxon>
        <taxon>Pezizomycotina</taxon>
        <taxon>Eurotiomycetes</taxon>
        <taxon>Eurotiomycetidae</taxon>
        <taxon>Eurotiales</taxon>
        <taxon>Aspergillaceae</taxon>
        <taxon>Penicillium</taxon>
    </lineage>
</organism>
<keyword evidence="1" id="KW-0472">Membrane</keyword>
<dbReference type="PANTHER" id="PTHR36987:SF1">
    <property type="entry name" value="NADH DEHYDROGENASE [UBIQUINONE] 1 BETA SUBCOMPLEX SUBUNIT 2"/>
    <property type="match status" value="1"/>
</dbReference>
<dbReference type="PANTHER" id="PTHR36987">
    <property type="entry name" value="NADH DEHYDROGENASE [UBIQUINONE] 1 BETA SUBCOMPLEX SUBUNIT 2-LIKE"/>
    <property type="match status" value="1"/>
</dbReference>
<accession>A0A9W9JT18</accession>
<dbReference type="InterPro" id="IPR044980">
    <property type="entry name" value="NDUFB2_plant/fungi"/>
</dbReference>
<dbReference type="EMBL" id="JAPQKH010000012">
    <property type="protein sequence ID" value="KAJ5081028.1"/>
    <property type="molecule type" value="Genomic_DNA"/>
</dbReference>
<dbReference type="GO" id="GO:0005743">
    <property type="term" value="C:mitochondrial inner membrane"/>
    <property type="evidence" value="ECO:0007669"/>
    <property type="project" value="InterPro"/>
</dbReference>
<keyword evidence="1" id="KW-1133">Transmembrane helix</keyword>
<reference evidence="2" key="1">
    <citation type="submission" date="2022-11" db="EMBL/GenBank/DDBJ databases">
        <authorList>
            <person name="Petersen C."/>
        </authorList>
    </citation>
    <scope>NUCLEOTIDE SEQUENCE</scope>
    <source>
        <strain evidence="2">IBT 30069</strain>
    </source>
</reference>
<evidence type="ECO:0000256" key="1">
    <source>
        <dbReference type="SAM" id="Phobius"/>
    </source>
</evidence>
<evidence type="ECO:0008006" key="4">
    <source>
        <dbReference type="Google" id="ProtNLM"/>
    </source>
</evidence>